<dbReference type="GeneID" id="41979827"/>
<dbReference type="InParanoid" id="A0A507BJK2"/>
<evidence type="ECO:0000313" key="1">
    <source>
        <dbReference type="EMBL" id="TPX16790.1"/>
    </source>
</evidence>
<proteinExistence type="predicted"/>
<keyword evidence="2" id="KW-1185">Reference proteome</keyword>
<comment type="caution">
    <text evidence="1">The sequence shown here is derived from an EMBL/GenBank/DDBJ whole genome shotgun (WGS) entry which is preliminary data.</text>
</comment>
<evidence type="ECO:0008006" key="3">
    <source>
        <dbReference type="Google" id="ProtNLM"/>
    </source>
</evidence>
<dbReference type="Proteomes" id="UP000319257">
    <property type="component" value="Unassembled WGS sequence"/>
</dbReference>
<protein>
    <recommendedName>
        <fullName evidence="3">Protein kinase domain-containing protein</fullName>
    </recommendedName>
</protein>
<organism evidence="1 2">
    <name type="scientific">Thyridium curvatum</name>
    <dbReference type="NCBI Taxonomy" id="1093900"/>
    <lineage>
        <taxon>Eukaryota</taxon>
        <taxon>Fungi</taxon>
        <taxon>Dikarya</taxon>
        <taxon>Ascomycota</taxon>
        <taxon>Pezizomycotina</taxon>
        <taxon>Sordariomycetes</taxon>
        <taxon>Sordariomycetidae</taxon>
        <taxon>Thyridiales</taxon>
        <taxon>Thyridiaceae</taxon>
        <taxon>Thyridium</taxon>
    </lineage>
</organism>
<dbReference type="OrthoDB" id="4062651at2759"/>
<dbReference type="RefSeq" id="XP_030998501.1">
    <property type="nucleotide sequence ID" value="XM_031135215.1"/>
</dbReference>
<dbReference type="EMBL" id="SKBQ01000165">
    <property type="protein sequence ID" value="TPX16790.1"/>
    <property type="molecule type" value="Genomic_DNA"/>
</dbReference>
<gene>
    <name evidence="1" type="ORF">E0L32_012380</name>
</gene>
<accession>A0A507BJK2</accession>
<reference evidence="1 2" key="1">
    <citation type="submission" date="2019-06" db="EMBL/GenBank/DDBJ databases">
        <title>Draft genome sequence of the filamentous fungus Phialemoniopsis curvata isolated from diesel fuel.</title>
        <authorList>
            <person name="Varaljay V.A."/>
            <person name="Lyon W.J."/>
            <person name="Crouch A.L."/>
            <person name="Drake C.E."/>
            <person name="Hollomon J.M."/>
            <person name="Nadeau L.J."/>
            <person name="Nunn H.S."/>
            <person name="Stevenson B.S."/>
            <person name="Bojanowski C.L."/>
            <person name="Crookes-Goodson W.J."/>
        </authorList>
    </citation>
    <scope>NUCLEOTIDE SEQUENCE [LARGE SCALE GENOMIC DNA]</scope>
    <source>
        <strain evidence="1 2">D216</strain>
    </source>
</reference>
<name>A0A507BJK2_9PEZI</name>
<sequence length="196" mass="23330">MALVHRKQRSIYIQTVQALEEGQSIQDFNWQTDGYLSFEVYEGFNAWSGRVRRQEYRKDWPHDGEQHDLSRFDELIKILRPIPKDKIYPEFPAEELTRYKPEQDRNTHGPYLKAPKLGHYQEGRDDLAVRMLNEARIYESILRSPHSNLVKYLGCVVEESRVVRLALRRYTKSLDDYCQGEMLDQSTFQWLVDCLD</sequence>
<dbReference type="AlphaFoldDB" id="A0A507BJK2"/>
<evidence type="ECO:0000313" key="2">
    <source>
        <dbReference type="Proteomes" id="UP000319257"/>
    </source>
</evidence>
<dbReference type="STRING" id="1093900.A0A507BJK2"/>